<keyword evidence="2" id="KW-0808">Transferase</keyword>
<comment type="caution">
    <text evidence="2">The sequence shown here is derived from an EMBL/GenBank/DDBJ whole genome shotgun (WGS) entry which is preliminary data.</text>
</comment>
<sequence>MANCEFQKTIDTLMAREGLPPGYGNTVASIIVPLVEAIVALQKRHRRSVIIGIHGAQGTGKSTLTLFLRELLQRHWQCPTASLSIDDLYLTRAERQSLADQVHPLFKTRGVPGTHDLTLGNRVLDQLLSASPGDSTPLPAFDKAVDDRVPEAQWPVFEGPAKVILLEGWCVGATPQPESALARPVNKLEAEEDAQGQWREYVNQCLKTGYREFFGRLDWLVMLEAPSMDCVLQWRRLQEQKLAQRHARAAKEGNRAGGSPELRIMSDHEVQRFIMHYQRVTEHCLRVLPKRADVLIPVGADHFMETPIWNNRS</sequence>
<organism evidence="2 3">
    <name type="scientific">Marinobacter persicus</name>
    <dbReference type="NCBI Taxonomy" id="930118"/>
    <lineage>
        <taxon>Bacteria</taxon>
        <taxon>Pseudomonadati</taxon>
        <taxon>Pseudomonadota</taxon>
        <taxon>Gammaproteobacteria</taxon>
        <taxon>Pseudomonadales</taxon>
        <taxon>Marinobacteraceae</taxon>
        <taxon>Marinobacter</taxon>
    </lineage>
</organism>
<evidence type="ECO:0000313" key="1">
    <source>
        <dbReference type="EMBL" id="PPK50434.1"/>
    </source>
</evidence>
<reference evidence="1 4" key="1">
    <citation type="submission" date="2018-02" db="EMBL/GenBank/DDBJ databases">
        <title>Deep subsurface shale carbon reservoir microbial communities from Ohio and West Virginia, USA.</title>
        <authorList>
            <person name="Wrighton K."/>
        </authorList>
    </citation>
    <scope>NUCLEOTIDE SEQUENCE [LARGE SCALE GENOMIC DNA]</scope>
    <source>
        <strain evidence="1 4">UTICA-S1B6</strain>
    </source>
</reference>
<accession>A0A2S6G3R4</accession>
<keyword evidence="2" id="KW-0418">Kinase</keyword>
<dbReference type="SUPFAM" id="SSF52540">
    <property type="entry name" value="P-loop containing nucleoside triphosphate hydrolases"/>
    <property type="match status" value="1"/>
</dbReference>
<dbReference type="EMBL" id="PTIU01000026">
    <property type="protein sequence ID" value="PPK53489.1"/>
    <property type="molecule type" value="Genomic_DNA"/>
</dbReference>
<evidence type="ECO:0000313" key="4">
    <source>
        <dbReference type="Proteomes" id="UP000239648"/>
    </source>
</evidence>
<gene>
    <name evidence="2" type="ORF">B0H24_102642</name>
    <name evidence="1" type="ORF">BY455_12642</name>
</gene>
<evidence type="ECO:0000313" key="3">
    <source>
        <dbReference type="Proteomes" id="UP000239446"/>
    </source>
</evidence>
<dbReference type="InterPro" id="IPR027417">
    <property type="entry name" value="P-loop_NTPase"/>
</dbReference>
<dbReference type="Gene3D" id="3.40.50.300">
    <property type="entry name" value="P-loop containing nucleotide triphosphate hydrolases"/>
    <property type="match status" value="1"/>
</dbReference>
<dbReference type="Proteomes" id="UP000239446">
    <property type="component" value="Unassembled WGS sequence"/>
</dbReference>
<reference evidence="2 3" key="2">
    <citation type="submission" date="2018-02" db="EMBL/GenBank/DDBJ databases">
        <title>Subsurface microbial communities from deep shales in Ohio and West Virginia, USA.</title>
        <authorList>
            <person name="Wrighton K."/>
        </authorList>
    </citation>
    <scope>NUCLEOTIDE SEQUENCE [LARGE SCALE GENOMIC DNA]</scope>
    <source>
        <strain evidence="2 3">UTICA-S1B9</strain>
    </source>
</reference>
<dbReference type="GO" id="GO:0016301">
    <property type="term" value="F:kinase activity"/>
    <property type="evidence" value="ECO:0007669"/>
    <property type="project" value="UniProtKB-KW"/>
</dbReference>
<proteinExistence type="predicted"/>
<evidence type="ECO:0000313" key="2">
    <source>
        <dbReference type="EMBL" id="PPK53489.1"/>
    </source>
</evidence>
<dbReference type="Proteomes" id="UP000239648">
    <property type="component" value="Unassembled WGS sequence"/>
</dbReference>
<dbReference type="RefSeq" id="WP_104417063.1">
    <property type="nucleotide sequence ID" value="NZ_PTIT01000026.1"/>
</dbReference>
<dbReference type="OrthoDB" id="455474at2"/>
<dbReference type="EMBL" id="PTIT01000026">
    <property type="protein sequence ID" value="PPK50434.1"/>
    <property type="molecule type" value="Genomic_DNA"/>
</dbReference>
<dbReference type="AlphaFoldDB" id="A0A2S6G3R4"/>
<keyword evidence="4" id="KW-1185">Reference proteome</keyword>
<protein>
    <submittedName>
        <fullName evidence="2">D-glycerate 3-kinase</fullName>
    </submittedName>
</protein>
<name>A0A2S6G3R4_9GAMM</name>